<reference evidence="4 5" key="1">
    <citation type="submission" date="2016-11" db="EMBL/GenBank/DDBJ databases">
        <authorList>
            <person name="Jaros S."/>
            <person name="Januszkiewicz K."/>
            <person name="Wedrychowicz H."/>
        </authorList>
    </citation>
    <scope>NUCLEOTIDE SEQUENCE [LARGE SCALE GENOMIC DNA]</scope>
    <source>
        <strain evidence="4 5">DSM 6191</strain>
    </source>
</reference>
<evidence type="ECO:0000313" key="4">
    <source>
        <dbReference type="EMBL" id="SHH78383.1"/>
    </source>
</evidence>
<dbReference type="GO" id="GO:0030246">
    <property type="term" value="F:carbohydrate binding"/>
    <property type="evidence" value="ECO:0007669"/>
    <property type="project" value="TreeGrafter"/>
</dbReference>
<dbReference type="EMBL" id="FQXU01000004">
    <property type="protein sequence ID" value="SHH78383.1"/>
    <property type="molecule type" value="Genomic_DNA"/>
</dbReference>
<comment type="subcellular location">
    <subcellularLocation>
        <location evidence="1">Cell envelope</location>
    </subcellularLocation>
</comment>
<dbReference type="InterPro" id="IPR028082">
    <property type="entry name" value="Peripla_BP_I"/>
</dbReference>
<sequence length="355" mass="39875">MYISLPDIFLVPIIYIYNEILEIKELEVNRYNLMGRFNNRYINSRQGPIGVSLPNEVQNRWAIDGRYMEMQADMLGVPLKVTIAENNANRQNEQIDEMIDQGVQVLIIAPINSKSLAPVLDRAKKTGIKIIAYDRLILDADIDAYITYSSLRVGQIQGRYLIEKAPRGNYIILFGDPADNNSSLLREGAMEYIRPRVLQRYINIVKEAPVIDWNPLNAYNIVKNALVENNNNVVAILSPNDSIANEVIRALEEQGLAGKVLVTGQDGELQAARRIVNGTQSMTVFKDSRELGKEAVDLAVKLSKGDPVDASTTVNNGRKDVPSILLTPVLVDENNLDRVLIDSGYLDKNQVYQRY</sequence>
<dbReference type="PANTHER" id="PTHR30036:SF1">
    <property type="entry name" value="D-XYLOSE-BINDING PERIPLASMIC PROTEIN"/>
    <property type="match status" value="1"/>
</dbReference>
<dbReference type="InterPro" id="IPR025997">
    <property type="entry name" value="SBP_2_dom"/>
</dbReference>
<gene>
    <name evidence="4" type="ORF">SAMN02745941_00778</name>
</gene>
<evidence type="ECO:0000313" key="5">
    <source>
        <dbReference type="Proteomes" id="UP000184241"/>
    </source>
</evidence>
<evidence type="ECO:0000256" key="2">
    <source>
        <dbReference type="ARBA" id="ARBA00022729"/>
    </source>
</evidence>
<dbReference type="PANTHER" id="PTHR30036">
    <property type="entry name" value="D-XYLOSE-BINDING PERIPLASMIC PROTEIN"/>
    <property type="match status" value="1"/>
</dbReference>
<evidence type="ECO:0000256" key="1">
    <source>
        <dbReference type="ARBA" id="ARBA00004196"/>
    </source>
</evidence>
<dbReference type="GO" id="GO:0030288">
    <property type="term" value="C:outer membrane-bounded periplasmic space"/>
    <property type="evidence" value="ECO:0007669"/>
    <property type="project" value="TreeGrafter"/>
</dbReference>
<dbReference type="RefSeq" id="WP_073016923.1">
    <property type="nucleotide sequence ID" value="NZ_FQXU01000004.1"/>
</dbReference>
<proteinExistence type="predicted"/>
<protein>
    <submittedName>
        <fullName evidence="4">D-xylose transport system substrate-binding protein</fullName>
    </submittedName>
</protein>
<evidence type="ECO:0000259" key="3">
    <source>
        <dbReference type="Pfam" id="PF13407"/>
    </source>
</evidence>
<dbReference type="Gene3D" id="3.40.50.2300">
    <property type="match status" value="2"/>
</dbReference>
<organism evidence="4 5">
    <name type="scientific">Clostridium intestinale DSM 6191</name>
    <dbReference type="NCBI Taxonomy" id="1121320"/>
    <lineage>
        <taxon>Bacteria</taxon>
        <taxon>Bacillati</taxon>
        <taxon>Bacillota</taxon>
        <taxon>Clostridia</taxon>
        <taxon>Eubacteriales</taxon>
        <taxon>Clostridiaceae</taxon>
        <taxon>Clostridium</taxon>
    </lineage>
</organism>
<dbReference type="CDD" id="cd19992">
    <property type="entry name" value="PBP1_ABC_xylose_binding-like"/>
    <property type="match status" value="1"/>
</dbReference>
<dbReference type="AlphaFoldDB" id="A0A1M5VTX5"/>
<dbReference type="SUPFAM" id="SSF53822">
    <property type="entry name" value="Periplasmic binding protein-like I"/>
    <property type="match status" value="1"/>
</dbReference>
<name>A0A1M5VTX5_9CLOT</name>
<dbReference type="Proteomes" id="UP000184241">
    <property type="component" value="Unassembled WGS sequence"/>
</dbReference>
<feature type="domain" description="Periplasmic binding protein" evidence="3">
    <location>
        <begin position="49"/>
        <end position="306"/>
    </location>
</feature>
<accession>A0A1M5VTX5</accession>
<dbReference type="InterPro" id="IPR050555">
    <property type="entry name" value="Bact_Solute-Bind_Prot2"/>
</dbReference>
<dbReference type="Pfam" id="PF13407">
    <property type="entry name" value="Peripla_BP_4"/>
    <property type="match status" value="1"/>
</dbReference>
<keyword evidence="2" id="KW-0732">Signal</keyword>